<dbReference type="InterPro" id="IPR029062">
    <property type="entry name" value="Class_I_gatase-like"/>
</dbReference>
<protein>
    <submittedName>
        <fullName evidence="2">ThuA domain-containing protein</fullName>
    </submittedName>
</protein>
<evidence type="ECO:0000259" key="1">
    <source>
        <dbReference type="Pfam" id="PF06283"/>
    </source>
</evidence>
<feature type="domain" description="ThuA-like" evidence="1">
    <location>
        <begin position="41"/>
        <end position="253"/>
    </location>
</feature>
<dbReference type="Gene3D" id="3.40.50.880">
    <property type="match status" value="1"/>
</dbReference>
<gene>
    <name evidence="2" type="ORF">ACK2TP_08030</name>
</gene>
<dbReference type="EMBL" id="JBJYXY010000001">
    <property type="protein sequence ID" value="MFN2975709.1"/>
    <property type="molecule type" value="Genomic_DNA"/>
</dbReference>
<sequence length="263" mass="29530">MGGSEMKAPRRVLPSLTLAAIAFAQPARSQTQPKFRALAFYTEETEGDHVDFAHDALRFYAGVAARDGWSWTATTNWNDLNDSNVDQYQLVVWLDDEPHTPAQKQAFQRYMEHGGGWVGFHASAYNDASSGWPWFVSFLGGAVFYGNNWPPLPARLTIESTTSTITQGFGESYQAPANEWYSWLPNPRDNPKVKVLASLSQENYPLGLKDILTQGDVPVVWTNTQYRMLYINMGHGARIFDSPVQNRLLQQAVEAVGEKKPLR</sequence>
<accession>A0ABW9KIT8</accession>
<dbReference type="PANTHER" id="PTHR40469:SF2">
    <property type="entry name" value="GALACTOSE-BINDING DOMAIN-LIKE SUPERFAMILY PROTEIN"/>
    <property type="match status" value="1"/>
</dbReference>
<dbReference type="SUPFAM" id="SSF52317">
    <property type="entry name" value="Class I glutamine amidotransferase-like"/>
    <property type="match status" value="1"/>
</dbReference>
<dbReference type="Pfam" id="PF06283">
    <property type="entry name" value="ThuA"/>
    <property type="match status" value="1"/>
</dbReference>
<dbReference type="PANTHER" id="PTHR40469">
    <property type="entry name" value="SECRETED GLYCOSYL HYDROLASE"/>
    <property type="match status" value="1"/>
</dbReference>
<reference evidence="2 3" key="1">
    <citation type="submission" date="2024-12" db="EMBL/GenBank/DDBJ databases">
        <authorList>
            <person name="Lee Y."/>
        </authorList>
    </citation>
    <scope>NUCLEOTIDE SEQUENCE [LARGE SCALE GENOMIC DNA]</scope>
    <source>
        <strain evidence="2 3">03SUJ4</strain>
    </source>
</reference>
<dbReference type="Proteomes" id="UP001634747">
    <property type="component" value="Unassembled WGS sequence"/>
</dbReference>
<comment type="caution">
    <text evidence="2">The sequence shown here is derived from an EMBL/GenBank/DDBJ whole genome shotgun (WGS) entry which is preliminary data.</text>
</comment>
<dbReference type="InterPro" id="IPR029010">
    <property type="entry name" value="ThuA-like"/>
</dbReference>
<proteinExistence type="predicted"/>
<organism evidence="2 3">
    <name type="scientific">Terriglobus aquaticus</name>
    <dbReference type="NCBI Taxonomy" id="940139"/>
    <lineage>
        <taxon>Bacteria</taxon>
        <taxon>Pseudomonadati</taxon>
        <taxon>Acidobacteriota</taxon>
        <taxon>Terriglobia</taxon>
        <taxon>Terriglobales</taxon>
        <taxon>Acidobacteriaceae</taxon>
        <taxon>Terriglobus</taxon>
    </lineage>
</organism>
<dbReference type="RefSeq" id="WP_263412776.1">
    <property type="nucleotide sequence ID" value="NZ_BAABBH010000001.1"/>
</dbReference>
<name>A0ABW9KIT8_9BACT</name>
<evidence type="ECO:0000313" key="3">
    <source>
        <dbReference type="Proteomes" id="UP001634747"/>
    </source>
</evidence>
<keyword evidence="3" id="KW-1185">Reference proteome</keyword>
<evidence type="ECO:0000313" key="2">
    <source>
        <dbReference type="EMBL" id="MFN2975709.1"/>
    </source>
</evidence>